<organism evidence="1 2">
    <name type="scientific">Acrasis kona</name>
    <dbReference type="NCBI Taxonomy" id="1008807"/>
    <lineage>
        <taxon>Eukaryota</taxon>
        <taxon>Discoba</taxon>
        <taxon>Heterolobosea</taxon>
        <taxon>Tetramitia</taxon>
        <taxon>Eutetramitia</taxon>
        <taxon>Acrasidae</taxon>
        <taxon>Acrasis</taxon>
    </lineage>
</organism>
<sequence>MTGVQVFEGSANIEKNENVIKINQLETRINGISTIVFEPNVVDENAEGLTLLIQPWSPYLEGVRLEGEELMDEYKFTAQDGMLKLHFDKSGVAKLNKGGKLTLIDQYR</sequence>
<accession>A0AAW2YMS9</accession>
<evidence type="ECO:0000313" key="1">
    <source>
        <dbReference type="EMBL" id="KAL0478131.1"/>
    </source>
</evidence>
<name>A0AAW2YMS9_9EUKA</name>
<keyword evidence="2" id="KW-1185">Reference proteome</keyword>
<comment type="caution">
    <text evidence="1">The sequence shown here is derived from an EMBL/GenBank/DDBJ whole genome shotgun (WGS) entry which is preliminary data.</text>
</comment>
<dbReference type="AlphaFoldDB" id="A0AAW2YMS9"/>
<evidence type="ECO:0000313" key="2">
    <source>
        <dbReference type="Proteomes" id="UP001431209"/>
    </source>
</evidence>
<dbReference type="Proteomes" id="UP001431209">
    <property type="component" value="Unassembled WGS sequence"/>
</dbReference>
<reference evidence="1 2" key="1">
    <citation type="submission" date="2024-03" db="EMBL/GenBank/DDBJ databases">
        <title>The Acrasis kona genome and developmental transcriptomes reveal deep origins of eukaryotic multicellular pathways.</title>
        <authorList>
            <person name="Sheikh S."/>
            <person name="Fu C.-J."/>
            <person name="Brown M.W."/>
            <person name="Baldauf S.L."/>
        </authorList>
    </citation>
    <scope>NUCLEOTIDE SEQUENCE [LARGE SCALE GENOMIC DNA]</scope>
    <source>
        <strain evidence="1 2">ATCC MYA-3509</strain>
    </source>
</reference>
<dbReference type="EMBL" id="JAOPGA020000310">
    <property type="protein sequence ID" value="KAL0478131.1"/>
    <property type="molecule type" value="Genomic_DNA"/>
</dbReference>
<gene>
    <name evidence="1" type="ORF">AKO1_008425</name>
</gene>
<protein>
    <submittedName>
        <fullName evidence="1">Transcriptional regulator</fullName>
    </submittedName>
</protein>
<proteinExistence type="predicted"/>